<comment type="cofactor">
    <cofactor evidence="4">
        <name>Mg(2+)</name>
        <dbReference type="ChEBI" id="CHEBI:18420"/>
    </cofactor>
</comment>
<sequence length="138" mass="15812">MLELEKIKNARQLNSLALAYIGDAVYEVYIRHHLLAKGLGRPNDLHRYAKAFVSAKAQAEALKVMSEAAFFSEEELEVLRRGRNAKSGTVPKNTDMMTYKYSTSFEALIGFLFLEKKEGRLHEIAEEAIKLLEERRHK</sequence>
<dbReference type="HAMAP" id="MF_01468">
    <property type="entry name" value="RNase_Mini_III"/>
    <property type="match status" value="1"/>
</dbReference>
<evidence type="ECO:0000256" key="4">
    <source>
        <dbReference type="HAMAP-Rule" id="MF_01468"/>
    </source>
</evidence>
<dbReference type="SMART" id="SM00535">
    <property type="entry name" value="RIBOc"/>
    <property type="match status" value="1"/>
</dbReference>
<proteinExistence type="inferred from homology"/>
<comment type="subcellular location">
    <subcellularLocation>
        <location evidence="4">Cytoplasm</location>
    </subcellularLocation>
</comment>
<feature type="domain" description="RNase III" evidence="5">
    <location>
        <begin position="1"/>
        <end position="134"/>
    </location>
</feature>
<dbReference type="PANTHER" id="PTHR34276:SF1">
    <property type="entry name" value="MINI-RIBONUCLEASE 3"/>
    <property type="match status" value="1"/>
</dbReference>
<protein>
    <recommendedName>
        <fullName evidence="4">Mini-ribonuclease 3</fullName>
        <shortName evidence="4">Mini-3</shortName>
        <shortName evidence="4">Mini-RNase 3</shortName>
        <ecNumber evidence="4">3.1.26.-</ecNumber>
    </recommendedName>
    <alternativeName>
        <fullName evidence="4">Mini-RNase III</fullName>
        <shortName evidence="4">Mini-III</shortName>
    </alternativeName>
</protein>
<dbReference type="PIRSF" id="PIRSF005520">
    <property type="entry name" value="UCP005520"/>
    <property type="match status" value="1"/>
</dbReference>
<name>A0ABS5L9Q6_9BACI</name>
<dbReference type="EMBL" id="JAGVRK010000001">
    <property type="protein sequence ID" value="MBS2967313.1"/>
    <property type="molecule type" value="Genomic_DNA"/>
</dbReference>
<accession>A0ABS5L9Q6</accession>
<keyword evidence="4" id="KW-0699">rRNA-binding</keyword>
<keyword evidence="2 4" id="KW-0255">Endonuclease</keyword>
<keyword evidence="4" id="KW-0690">Ribosome biogenesis</keyword>
<keyword evidence="7" id="KW-1185">Reference proteome</keyword>
<dbReference type="SUPFAM" id="SSF69065">
    <property type="entry name" value="RNase III domain-like"/>
    <property type="match status" value="1"/>
</dbReference>
<dbReference type="Proteomes" id="UP000682403">
    <property type="component" value="Unassembled WGS sequence"/>
</dbReference>
<evidence type="ECO:0000259" key="5">
    <source>
        <dbReference type="SMART" id="SM00535"/>
    </source>
</evidence>
<evidence type="ECO:0000313" key="6">
    <source>
        <dbReference type="EMBL" id="MBS2967313.1"/>
    </source>
</evidence>
<evidence type="ECO:0000313" key="7">
    <source>
        <dbReference type="Proteomes" id="UP000682403"/>
    </source>
</evidence>
<keyword evidence="3 4" id="KW-0378">Hydrolase</keyword>
<keyword evidence="4" id="KW-0694">RNA-binding</keyword>
<keyword evidence="1 4" id="KW-0540">Nuclease</keyword>
<feature type="active site" evidence="4">
    <location>
        <position position="23"/>
    </location>
</feature>
<evidence type="ECO:0000256" key="2">
    <source>
        <dbReference type="ARBA" id="ARBA00022759"/>
    </source>
</evidence>
<reference evidence="6 7" key="1">
    <citation type="submission" date="2021-04" db="EMBL/GenBank/DDBJ databases">
        <title>Metabacillus sp. strain KIGAM252 whole genome sequence.</title>
        <authorList>
            <person name="Seo M.-J."/>
            <person name="Cho E.-S."/>
            <person name="Hwang C.Y."/>
            <person name="Yoon D.J."/>
        </authorList>
    </citation>
    <scope>NUCLEOTIDE SEQUENCE [LARGE SCALE GENOMIC DNA]</scope>
    <source>
        <strain evidence="6 7">KIGAM252</strain>
    </source>
</reference>
<dbReference type="InterPro" id="IPR000999">
    <property type="entry name" value="RNase_III_dom"/>
</dbReference>
<gene>
    <name evidence="4" type="primary">mrnC</name>
    <name evidence="6" type="ORF">J9317_00660</name>
</gene>
<organism evidence="6 7">
    <name type="scientific">Metabacillus flavus</name>
    <dbReference type="NCBI Taxonomy" id="2823519"/>
    <lineage>
        <taxon>Bacteria</taxon>
        <taxon>Bacillati</taxon>
        <taxon>Bacillota</taxon>
        <taxon>Bacilli</taxon>
        <taxon>Bacillales</taxon>
        <taxon>Bacillaceae</taxon>
        <taxon>Metabacillus</taxon>
    </lineage>
</organism>
<dbReference type="Gene3D" id="1.10.1520.10">
    <property type="entry name" value="Ribonuclease III domain"/>
    <property type="match status" value="1"/>
</dbReference>
<comment type="subunit">
    <text evidence="4">Homodimer.</text>
</comment>
<dbReference type="InterPro" id="IPR008226">
    <property type="entry name" value="Mini3_fam"/>
</dbReference>
<evidence type="ECO:0000256" key="3">
    <source>
        <dbReference type="ARBA" id="ARBA00022801"/>
    </source>
</evidence>
<evidence type="ECO:0000256" key="1">
    <source>
        <dbReference type="ARBA" id="ARBA00022722"/>
    </source>
</evidence>
<keyword evidence="4" id="KW-0698">rRNA processing</keyword>
<dbReference type="PANTHER" id="PTHR34276">
    <property type="entry name" value="MINI-RIBONUCLEASE 3"/>
    <property type="match status" value="1"/>
</dbReference>
<keyword evidence="4" id="KW-0460">Magnesium</keyword>
<dbReference type="Pfam" id="PF00636">
    <property type="entry name" value="Ribonuclease_3"/>
    <property type="match status" value="1"/>
</dbReference>
<dbReference type="RefSeq" id="WP_211555711.1">
    <property type="nucleotide sequence ID" value="NZ_JAGVRK010000001.1"/>
</dbReference>
<keyword evidence="4" id="KW-0963">Cytoplasm</keyword>
<dbReference type="InterPro" id="IPR036389">
    <property type="entry name" value="RNase_III_sf"/>
</dbReference>
<comment type="function">
    <text evidence="4">Involved in correct processing of both the 5' and 3' ends of 23S rRNA precursor. Processes 30S rRNA precursor transcript even in absence of ribonuclease 3 (Rnc); Rnc processes 30S rRNA into smaller rRNA precursors.</text>
</comment>
<dbReference type="EC" id="3.1.26.-" evidence="4"/>
<comment type="similarity">
    <text evidence="4">Belongs to the MrnC RNase family.</text>
</comment>
<comment type="caution">
    <text evidence="6">The sequence shown here is derived from an EMBL/GenBank/DDBJ whole genome shotgun (WGS) entry which is preliminary data.</text>
</comment>